<keyword evidence="3" id="KW-1185">Reference proteome</keyword>
<dbReference type="InterPro" id="IPR010982">
    <property type="entry name" value="Lambda_DNA-bd_dom_sf"/>
</dbReference>
<dbReference type="InterPro" id="IPR001387">
    <property type="entry name" value="Cro/C1-type_HTH"/>
</dbReference>
<dbReference type="SUPFAM" id="SSF47413">
    <property type="entry name" value="lambda repressor-like DNA-binding domains"/>
    <property type="match status" value="1"/>
</dbReference>
<dbReference type="Gene3D" id="1.10.260.40">
    <property type="entry name" value="lambda repressor-like DNA-binding domains"/>
    <property type="match status" value="1"/>
</dbReference>
<gene>
    <name evidence="2" type="ORF">NX780_19280</name>
</gene>
<sequence length="78" mass="8761">MDLAPETTAQNAGWPAAPHELRRLRIRKRESQEKFWSRFGVTQSSGSRFETGVMIPPPVAILLRLYVSGALKDDDLHG</sequence>
<dbReference type="EMBL" id="JANUHA010000016">
    <property type="protein sequence ID" value="MCS0598491.1"/>
    <property type="molecule type" value="Genomic_DNA"/>
</dbReference>
<proteinExistence type="predicted"/>
<evidence type="ECO:0000259" key="1">
    <source>
        <dbReference type="Pfam" id="PF22495"/>
    </source>
</evidence>
<dbReference type="CDD" id="cd00093">
    <property type="entry name" value="HTH_XRE"/>
    <property type="match status" value="1"/>
</dbReference>
<feature type="domain" description="RsaL-like HTH" evidence="1">
    <location>
        <begin position="22"/>
        <end position="66"/>
    </location>
</feature>
<evidence type="ECO:0000313" key="3">
    <source>
        <dbReference type="Proteomes" id="UP001206572"/>
    </source>
</evidence>
<organism evidence="2 3">
    <name type="scientific">Massilia agri</name>
    <dbReference type="NCBI Taxonomy" id="1886785"/>
    <lineage>
        <taxon>Bacteria</taxon>
        <taxon>Pseudomonadati</taxon>
        <taxon>Pseudomonadota</taxon>
        <taxon>Betaproteobacteria</taxon>
        <taxon>Burkholderiales</taxon>
        <taxon>Oxalobacteraceae</taxon>
        <taxon>Telluria group</taxon>
        <taxon>Massilia</taxon>
    </lineage>
</organism>
<dbReference type="InterPro" id="IPR055172">
    <property type="entry name" value="HTH_RsaL-like"/>
</dbReference>
<name>A0ABT2AQG3_9BURK</name>
<reference evidence="2 3" key="1">
    <citation type="submission" date="2022-08" db="EMBL/GenBank/DDBJ databases">
        <title>Reclassification of Massilia species as members of the genera Telluria, Duganella, Pseudoduganella, Mokoshia gen. nov. and Zemynaea gen. nov. using orthogonal and non-orthogonal genome-based approaches.</title>
        <authorList>
            <person name="Bowman J.P."/>
        </authorList>
    </citation>
    <scope>NUCLEOTIDE SEQUENCE [LARGE SCALE GENOMIC DNA]</scope>
    <source>
        <strain evidence="2 3">JCM 31661</strain>
    </source>
</reference>
<dbReference type="Proteomes" id="UP001206572">
    <property type="component" value="Unassembled WGS sequence"/>
</dbReference>
<dbReference type="Pfam" id="PF22495">
    <property type="entry name" value="HTH_92"/>
    <property type="match status" value="1"/>
</dbReference>
<comment type="caution">
    <text evidence="2">The sequence shown here is derived from an EMBL/GenBank/DDBJ whole genome shotgun (WGS) entry which is preliminary data.</text>
</comment>
<protein>
    <submittedName>
        <fullName evidence="2">Helix-turn-helix domain-containing protein</fullName>
    </submittedName>
</protein>
<evidence type="ECO:0000313" key="2">
    <source>
        <dbReference type="EMBL" id="MCS0598491.1"/>
    </source>
</evidence>
<accession>A0ABT2AQG3</accession>